<proteinExistence type="predicted"/>
<accession>A0A4Y6Q2G3</accession>
<dbReference type="AlphaFoldDB" id="A0A4Y6Q2G3"/>
<dbReference type="Proteomes" id="UP000315995">
    <property type="component" value="Chromosome"/>
</dbReference>
<reference evidence="2 3" key="1">
    <citation type="submission" date="2019-06" db="EMBL/GenBank/DDBJ databases">
        <title>Persicimonas caeni gen. nov., sp. nov., a predatory bacterium isolated from solar saltern.</title>
        <authorList>
            <person name="Wang S."/>
        </authorList>
    </citation>
    <scope>NUCLEOTIDE SEQUENCE [LARGE SCALE GENOMIC DNA]</scope>
    <source>
        <strain evidence="2 3">YN101</strain>
    </source>
</reference>
<evidence type="ECO:0000313" key="3">
    <source>
        <dbReference type="Proteomes" id="UP000315995"/>
    </source>
</evidence>
<organism evidence="2 3">
    <name type="scientific">Persicimonas caeni</name>
    <dbReference type="NCBI Taxonomy" id="2292766"/>
    <lineage>
        <taxon>Bacteria</taxon>
        <taxon>Deltaproteobacteria</taxon>
        <taxon>Bradymonadales</taxon>
        <taxon>Bradymonadaceae</taxon>
        <taxon>Persicimonas</taxon>
    </lineage>
</organism>
<accession>A0A5B8YK18</accession>
<dbReference type="OrthoDB" id="2082218at2"/>
<keyword evidence="1" id="KW-1133">Transmembrane helix</keyword>
<sequence>MNTIAELIGISEAHLGWLLSAAFAAILILIVIARAVRRSFRSWRAQRRGKAASRSEKAAAQLLEREGYRVLDSQVRAYWTVTIDGEPHDIEIRADHLVESAGRRYIAEVKMGAEAPQITTAATRRQLLEYRCAYDVDGILLVDMQKLVIRLVEFDLNDTIDA</sequence>
<name>A0A4Y6Q2G3_PERCE</name>
<feature type="transmembrane region" description="Helical" evidence="1">
    <location>
        <begin position="15"/>
        <end position="36"/>
    </location>
</feature>
<gene>
    <name evidence="2" type="ORF">FIV42_29795</name>
</gene>
<keyword evidence="3" id="KW-1185">Reference proteome</keyword>
<evidence type="ECO:0000256" key="1">
    <source>
        <dbReference type="SAM" id="Phobius"/>
    </source>
</evidence>
<evidence type="ECO:0000313" key="2">
    <source>
        <dbReference type="EMBL" id="QDG54788.1"/>
    </source>
</evidence>
<keyword evidence="1" id="KW-0812">Transmembrane</keyword>
<dbReference type="EMBL" id="CP041186">
    <property type="protein sequence ID" value="QDG54788.1"/>
    <property type="molecule type" value="Genomic_DNA"/>
</dbReference>
<protein>
    <submittedName>
        <fullName evidence="2">Uncharacterized protein</fullName>
    </submittedName>
</protein>
<dbReference type="RefSeq" id="WP_141201231.1">
    <property type="nucleotide sequence ID" value="NZ_CP041186.1"/>
</dbReference>
<keyword evidence="1" id="KW-0472">Membrane</keyword>